<dbReference type="Proteomes" id="UP001153148">
    <property type="component" value="Unassembled WGS sequence"/>
</dbReference>
<comment type="caution">
    <text evidence="1">The sequence shown here is derived from an EMBL/GenBank/DDBJ whole genome shotgun (WGS) entry which is preliminary data.</text>
</comment>
<sequence length="114" mass="12415">MCQADLAQRPEERASSYLKTNSKQTKVTYAIFSLGDLHGTSSSISSSLSLSSSCGSDAMLRELLVNMSGTGRMLGRRLPAAHRKQTVSAPSCDECMKHYEHKPAPSCEEVYEAL</sequence>
<evidence type="ECO:0000313" key="2">
    <source>
        <dbReference type="Proteomes" id="UP001153148"/>
    </source>
</evidence>
<evidence type="ECO:0000313" key="1">
    <source>
        <dbReference type="EMBL" id="CAG2061216.1"/>
    </source>
</evidence>
<keyword evidence="2" id="KW-1185">Reference proteome</keyword>
<proteinExistence type="predicted"/>
<dbReference type="EMBL" id="CAJPIN010015014">
    <property type="protein sequence ID" value="CAG2061216.1"/>
    <property type="molecule type" value="Genomic_DNA"/>
</dbReference>
<protein>
    <submittedName>
        <fullName evidence="1">Uncharacterized protein</fullName>
    </submittedName>
</protein>
<organism evidence="1 2">
    <name type="scientific">Timema podura</name>
    <name type="common">Walking stick</name>
    <dbReference type="NCBI Taxonomy" id="61482"/>
    <lineage>
        <taxon>Eukaryota</taxon>
        <taxon>Metazoa</taxon>
        <taxon>Ecdysozoa</taxon>
        <taxon>Arthropoda</taxon>
        <taxon>Hexapoda</taxon>
        <taxon>Insecta</taxon>
        <taxon>Pterygota</taxon>
        <taxon>Neoptera</taxon>
        <taxon>Polyneoptera</taxon>
        <taxon>Phasmatodea</taxon>
        <taxon>Timematodea</taxon>
        <taxon>Timematoidea</taxon>
        <taxon>Timematidae</taxon>
        <taxon>Timema</taxon>
    </lineage>
</organism>
<gene>
    <name evidence="1" type="ORF">TPAB3V08_LOCUS8171</name>
</gene>
<reference evidence="1" key="1">
    <citation type="submission" date="2021-03" db="EMBL/GenBank/DDBJ databases">
        <authorList>
            <person name="Tran Van P."/>
        </authorList>
    </citation>
    <scope>NUCLEOTIDE SEQUENCE</scope>
</reference>
<name>A0ABN7P0C0_TIMPD</name>
<accession>A0ABN7P0C0</accession>